<dbReference type="Pfam" id="PF08818">
    <property type="entry name" value="DUF1801"/>
    <property type="match status" value="1"/>
</dbReference>
<keyword evidence="3" id="KW-1185">Reference proteome</keyword>
<name>A0A150XPW0_9BACT</name>
<sequence>MTVLDNFDEYYLNKEEPNKSCLLALRSLILNLGDDVTETKKYGMPCFCFKKKMFCYLWTDKKTDEPYILFVEGKLLDHPKLETGTRSRMKIFRVNPNADLPKDTIEMLLQSALDLYRKGIIKTK</sequence>
<dbReference type="AlphaFoldDB" id="A0A150XPW0"/>
<reference evidence="2 3" key="1">
    <citation type="submission" date="2016-01" db="EMBL/GenBank/DDBJ databases">
        <title>Genome sequencing of Roseivirga echinicomitans KMM 6058.</title>
        <authorList>
            <person name="Selvaratnam C."/>
            <person name="Thevarajoo S."/>
            <person name="Goh K.M."/>
            <person name="Ee R."/>
            <person name="Chan K.-G."/>
            <person name="Chong C.S."/>
        </authorList>
    </citation>
    <scope>NUCLEOTIDE SEQUENCE [LARGE SCALE GENOMIC DNA]</scope>
    <source>
        <strain evidence="2 3">KMM 6058</strain>
    </source>
</reference>
<evidence type="ECO:0000259" key="1">
    <source>
        <dbReference type="Pfam" id="PF08818"/>
    </source>
</evidence>
<dbReference type="SUPFAM" id="SSF159888">
    <property type="entry name" value="YdhG-like"/>
    <property type="match status" value="1"/>
</dbReference>
<comment type="caution">
    <text evidence="2">The sequence shown here is derived from an EMBL/GenBank/DDBJ whole genome shotgun (WGS) entry which is preliminary data.</text>
</comment>
<dbReference type="Gene3D" id="3.90.1150.200">
    <property type="match status" value="1"/>
</dbReference>
<dbReference type="RefSeq" id="WP_068413639.1">
    <property type="nucleotide sequence ID" value="NZ_LRDB01000007.1"/>
</dbReference>
<dbReference type="EMBL" id="LRDB01000007">
    <property type="protein sequence ID" value="KYG80770.1"/>
    <property type="molecule type" value="Genomic_DNA"/>
</dbReference>
<accession>A0A150XPW0</accession>
<feature type="domain" description="YdhG-like" evidence="1">
    <location>
        <begin position="19"/>
        <end position="113"/>
    </location>
</feature>
<dbReference type="STRING" id="296218.AWN68_16820"/>
<proteinExistence type="predicted"/>
<organism evidence="2 3">
    <name type="scientific">Roseivirga echinicomitans</name>
    <dbReference type="NCBI Taxonomy" id="296218"/>
    <lineage>
        <taxon>Bacteria</taxon>
        <taxon>Pseudomonadati</taxon>
        <taxon>Bacteroidota</taxon>
        <taxon>Cytophagia</taxon>
        <taxon>Cytophagales</taxon>
        <taxon>Roseivirgaceae</taxon>
        <taxon>Roseivirga</taxon>
    </lineage>
</organism>
<protein>
    <recommendedName>
        <fullName evidence="1">YdhG-like domain-containing protein</fullName>
    </recommendedName>
</protein>
<evidence type="ECO:0000313" key="3">
    <source>
        <dbReference type="Proteomes" id="UP000075615"/>
    </source>
</evidence>
<gene>
    <name evidence="2" type="ORF">AWN68_16820</name>
</gene>
<dbReference type="OrthoDB" id="670608at2"/>
<evidence type="ECO:0000313" key="2">
    <source>
        <dbReference type="EMBL" id="KYG80770.1"/>
    </source>
</evidence>
<dbReference type="InterPro" id="IPR014922">
    <property type="entry name" value="YdhG-like"/>
</dbReference>
<dbReference type="Proteomes" id="UP000075615">
    <property type="component" value="Unassembled WGS sequence"/>
</dbReference>